<feature type="chain" id="PRO_5009267496" description="Adhesin" evidence="1">
    <location>
        <begin position="25"/>
        <end position="256"/>
    </location>
</feature>
<dbReference type="OrthoDB" id="5243271at2"/>
<dbReference type="STRING" id="630515.SAMN04489812_5121"/>
<evidence type="ECO:0000313" key="3">
    <source>
        <dbReference type="Proteomes" id="UP000199103"/>
    </source>
</evidence>
<gene>
    <name evidence="2" type="ORF">SAMN04489812_5121</name>
</gene>
<dbReference type="RefSeq" id="WP_157683710.1">
    <property type="nucleotide sequence ID" value="NZ_LT629772.1"/>
</dbReference>
<keyword evidence="3" id="KW-1185">Reference proteome</keyword>
<feature type="signal peptide" evidence="1">
    <location>
        <begin position="1"/>
        <end position="24"/>
    </location>
</feature>
<dbReference type="AlphaFoldDB" id="A0A1H1ZBT1"/>
<evidence type="ECO:0000256" key="1">
    <source>
        <dbReference type="SAM" id="SignalP"/>
    </source>
</evidence>
<proteinExistence type="predicted"/>
<evidence type="ECO:0008006" key="4">
    <source>
        <dbReference type="Google" id="ProtNLM"/>
    </source>
</evidence>
<dbReference type="PROSITE" id="PS51257">
    <property type="entry name" value="PROKAR_LIPOPROTEIN"/>
    <property type="match status" value="1"/>
</dbReference>
<dbReference type="EMBL" id="LT629772">
    <property type="protein sequence ID" value="SDT31184.1"/>
    <property type="molecule type" value="Genomic_DNA"/>
</dbReference>
<accession>A0A1H1ZBT1</accession>
<keyword evidence="1" id="KW-0732">Signal</keyword>
<dbReference type="Proteomes" id="UP000199103">
    <property type="component" value="Chromosome I"/>
</dbReference>
<name>A0A1H1ZBT1_9ACTN</name>
<organism evidence="2 3">
    <name type="scientific">Microlunatus soli</name>
    <dbReference type="NCBI Taxonomy" id="630515"/>
    <lineage>
        <taxon>Bacteria</taxon>
        <taxon>Bacillati</taxon>
        <taxon>Actinomycetota</taxon>
        <taxon>Actinomycetes</taxon>
        <taxon>Propionibacteriales</taxon>
        <taxon>Propionibacteriaceae</taxon>
        <taxon>Microlunatus</taxon>
    </lineage>
</organism>
<evidence type="ECO:0000313" key="2">
    <source>
        <dbReference type="EMBL" id="SDT31184.1"/>
    </source>
</evidence>
<sequence length="256" mass="27532">MSTRIRLAMSAAACCVLLAGAACAPEQVADGRPKTQRFTVDGPTLTIDSDLGSVALVAAPADNRTDGHRIKVTRRFDAARVGGTVGNEVRQTSPDTLQLNTRCSGVVVSCSVSYRIEVPADLAVDLTADDGHVRAEDFTAPLKARVTDGNVNLERLSGRVRLEVERGSVRAEHLSADRVHADVSDGYLVMGFDRPPGHLGSRSVRGNSTLRLPDTDYRIGTDLTRSRAKIGVRRAADSEHRIDAAVTDGRLRITHR</sequence>
<protein>
    <recommendedName>
        <fullName evidence="4">Adhesin</fullName>
    </recommendedName>
</protein>
<reference evidence="2 3" key="1">
    <citation type="submission" date="2016-10" db="EMBL/GenBank/DDBJ databases">
        <authorList>
            <person name="de Groot N.N."/>
        </authorList>
    </citation>
    <scope>NUCLEOTIDE SEQUENCE [LARGE SCALE GENOMIC DNA]</scope>
    <source>
        <strain evidence="2 3">DSM 21800</strain>
    </source>
</reference>